<protein>
    <submittedName>
        <fullName evidence="2">Uncharacterized protein</fullName>
    </submittedName>
</protein>
<feature type="region of interest" description="Disordered" evidence="1">
    <location>
        <begin position="1"/>
        <end position="30"/>
    </location>
</feature>
<keyword evidence="3" id="KW-1185">Reference proteome</keyword>
<evidence type="ECO:0000256" key="1">
    <source>
        <dbReference type="SAM" id="MobiDB-lite"/>
    </source>
</evidence>
<evidence type="ECO:0000313" key="3">
    <source>
        <dbReference type="Proteomes" id="UP001600888"/>
    </source>
</evidence>
<dbReference type="EMBL" id="JBAWTH010000020">
    <property type="protein sequence ID" value="KAL2287283.1"/>
    <property type="molecule type" value="Genomic_DNA"/>
</dbReference>
<reference evidence="2 3" key="1">
    <citation type="submission" date="2024-03" db="EMBL/GenBank/DDBJ databases">
        <title>A high-quality draft genome sequence of Diaporthe vaccinii, a causative agent of upright dieback and viscid rot disease in cranberry plants.</title>
        <authorList>
            <person name="Sarrasin M."/>
            <person name="Lang B.F."/>
            <person name="Burger G."/>
        </authorList>
    </citation>
    <scope>NUCLEOTIDE SEQUENCE [LARGE SCALE GENOMIC DNA]</scope>
    <source>
        <strain evidence="2 3">IS7</strain>
    </source>
</reference>
<name>A0ABR4EXY6_9PEZI</name>
<proteinExistence type="predicted"/>
<organism evidence="2 3">
    <name type="scientific">Diaporthe vaccinii</name>
    <dbReference type="NCBI Taxonomy" id="105482"/>
    <lineage>
        <taxon>Eukaryota</taxon>
        <taxon>Fungi</taxon>
        <taxon>Dikarya</taxon>
        <taxon>Ascomycota</taxon>
        <taxon>Pezizomycotina</taxon>
        <taxon>Sordariomycetes</taxon>
        <taxon>Sordariomycetidae</taxon>
        <taxon>Diaporthales</taxon>
        <taxon>Diaporthaceae</taxon>
        <taxon>Diaporthe</taxon>
        <taxon>Diaporthe eres species complex</taxon>
    </lineage>
</organism>
<dbReference type="Proteomes" id="UP001600888">
    <property type="component" value="Unassembled WGS sequence"/>
</dbReference>
<gene>
    <name evidence="2" type="ORF">FJTKL_05782</name>
</gene>
<sequence>MKQTKKSSRGSQVSHSFPNLPPPTSQPPLRNFHLLGFSSQPFYGILFGSSLPGLSASTGNCEERVSVWVLHGLE</sequence>
<comment type="caution">
    <text evidence="2">The sequence shown here is derived from an EMBL/GenBank/DDBJ whole genome shotgun (WGS) entry which is preliminary data.</text>
</comment>
<evidence type="ECO:0000313" key="2">
    <source>
        <dbReference type="EMBL" id="KAL2287283.1"/>
    </source>
</evidence>
<accession>A0ABR4EXY6</accession>